<keyword evidence="1" id="KW-0812">Transmembrane</keyword>
<feature type="transmembrane region" description="Helical" evidence="1">
    <location>
        <begin position="433"/>
        <end position="457"/>
    </location>
</feature>
<name>A0ABP5JE92_9ACTN</name>
<feature type="transmembrane region" description="Helical" evidence="1">
    <location>
        <begin position="143"/>
        <end position="165"/>
    </location>
</feature>
<dbReference type="Proteomes" id="UP001501161">
    <property type="component" value="Unassembled WGS sequence"/>
</dbReference>
<keyword evidence="3" id="KW-1185">Reference proteome</keyword>
<dbReference type="NCBIfam" id="TIGR00791">
    <property type="entry name" value="gntP"/>
    <property type="match status" value="1"/>
</dbReference>
<dbReference type="PANTHER" id="PTHR30354:SF25">
    <property type="entry name" value="INNER MEMBRANE PERMEASE YGBN"/>
    <property type="match status" value="1"/>
</dbReference>
<sequence length="458" mass="46280">MDTMTPVYGSGTLLLIAAAAVAVLLTLIIVLRMHAFVALVLVSLGTAVAAGVPLADVPSVAIAAFGSTLGAVALLVGLGVMIGRLLEVTGGAQVLADTLIGRFGEKRAPLALGIAALLFGLPIFFDAGLVVFLPIIFSVAKRFGGSVLMYALPAAGAFAAMHAIVPPHPGPVTAATELGASIGLTLLVGVVAAVVAWFVGVYAVTIGWLGKVHVPVDDSVLTGGREVDEGARPGFAHVLGILLLPVLLIAGNTILTTLRTNETIAADGGVADVFIFIGQTPVALLIALLVATYTLAVRHHSRAEVEGLLNDALGPICAIILITGAGGMFGGVLRHSGIGEALSDSLADLGLPLIVSAFVIATILRVAQGSATVALTTTAGLLSAAVAEADPSSLQLVALVLAIAAGATVLSHVNDSGFWLVGRFFGMDVKTTLKTWTVMETTLGVAIFVIALGVWALG</sequence>
<evidence type="ECO:0000256" key="1">
    <source>
        <dbReference type="SAM" id="Phobius"/>
    </source>
</evidence>
<dbReference type="InterPro" id="IPR003474">
    <property type="entry name" value="Glcn_transporter"/>
</dbReference>
<evidence type="ECO:0000313" key="2">
    <source>
        <dbReference type="EMBL" id="GAA2116779.1"/>
    </source>
</evidence>
<feature type="transmembrane region" description="Helical" evidence="1">
    <location>
        <begin position="186"/>
        <end position="209"/>
    </location>
</feature>
<proteinExistence type="predicted"/>
<dbReference type="EMBL" id="BAAAMQ010000017">
    <property type="protein sequence ID" value="GAA2116779.1"/>
    <property type="molecule type" value="Genomic_DNA"/>
</dbReference>
<feature type="transmembrane region" description="Helical" evidence="1">
    <location>
        <begin position="110"/>
        <end position="137"/>
    </location>
</feature>
<gene>
    <name evidence="2" type="ORF">GCM10009726_36570</name>
</gene>
<evidence type="ECO:0000313" key="3">
    <source>
        <dbReference type="Proteomes" id="UP001501161"/>
    </source>
</evidence>
<feature type="transmembrane region" description="Helical" evidence="1">
    <location>
        <begin position="12"/>
        <end position="31"/>
    </location>
</feature>
<feature type="transmembrane region" description="Helical" evidence="1">
    <location>
        <begin position="61"/>
        <end position="82"/>
    </location>
</feature>
<dbReference type="Pfam" id="PF02447">
    <property type="entry name" value="GntP_permease"/>
    <property type="match status" value="1"/>
</dbReference>
<organism evidence="2 3">
    <name type="scientific">Nocardioides furvisabuli</name>
    <dbReference type="NCBI Taxonomy" id="375542"/>
    <lineage>
        <taxon>Bacteria</taxon>
        <taxon>Bacillati</taxon>
        <taxon>Actinomycetota</taxon>
        <taxon>Actinomycetes</taxon>
        <taxon>Propionibacteriales</taxon>
        <taxon>Nocardioidaceae</taxon>
        <taxon>Nocardioides</taxon>
    </lineage>
</organism>
<feature type="transmembrane region" description="Helical" evidence="1">
    <location>
        <begin position="36"/>
        <end position="55"/>
    </location>
</feature>
<protein>
    <submittedName>
        <fullName evidence="2">GntP family permease</fullName>
    </submittedName>
</protein>
<dbReference type="PIRSF" id="PIRSF002746">
    <property type="entry name" value="Gluconate_transporter"/>
    <property type="match status" value="1"/>
</dbReference>
<dbReference type="PANTHER" id="PTHR30354">
    <property type="entry name" value="GNT FAMILY GLUCONATE TRANSPORTER"/>
    <property type="match status" value="1"/>
</dbReference>
<keyword evidence="1" id="KW-0472">Membrane</keyword>
<comment type="caution">
    <text evidence="2">The sequence shown here is derived from an EMBL/GenBank/DDBJ whole genome shotgun (WGS) entry which is preliminary data.</text>
</comment>
<accession>A0ABP5JE92</accession>
<feature type="transmembrane region" description="Helical" evidence="1">
    <location>
        <begin position="235"/>
        <end position="258"/>
    </location>
</feature>
<feature type="transmembrane region" description="Helical" evidence="1">
    <location>
        <begin position="394"/>
        <end position="413"/>
    </location>
</feature>
<feature type="transmembrane region" description="Helical" evidence="1">
    <location>
        <begin position="313"/>
        <end position="333"/>
    </location>
</feature>
<feature type="transmembrane region" description="Helical" evidence="1">
    <location>
        <begin position="270"/>
        <end position="293"/>
    </location>
</feature>
<reference evidence="3" key="1">
    <citation type="journal article" date="2019" name="Int. J. Syst. Evol. Microbiol.">
        <title>The Global Catalogue of Microorganisms (GCM) 10K type strain sequencing project: providing services to taxonomists for standard genome sequencing and annotation.</title>
        <authorList>
            <consortium name="The Broad Institute Genomics Platform"/>
            <consortium name="The Broad Institute Genome Sequencing Center for Infectious Disease"/>
            <person name="Wu L."/>
            <person name="Ma J."/>
        </authorList>
    </citation>
    <scope>NUCLEOTIDE SEQUENCE [LARGE SCALE GENOMIC DNA]</scope>
    <source>
        <strain evidence="3">JCM 13813</strain>
    </source>
</reference>
<feature type="transmembrane region" description="Helical" evidence="1">
    <location>
        <begin position="345"/>
        <end position="364"/>
    </location>
</feature>
<keyword evidence="1" id="KW-1133">Transmembrane helix</keyword>